<reference evidence="4 5" key="1">
    <citation type="journal article" date="2018" name="MBio">
        <title>Comparative Genomics Reveals the Core Gene Toolbox for the Fungus-Insect Symbiosis.</title>
        <authorList>
            <person name="Wang Y."/>
            <person name="Stata M."/>
            <person name="Wang W."/>
            <person name="Stajich J.E."/>
            <person name="White M.M."/>
            <person name="Moncalvo J.M."/>
        </authorList>
    </citation>
    <scope>NUCLEOTIDE SEQUENCE [LARGE SCALE GENOMIC DNA]</scope>
    <source>
        <strain evidence="4 5">AUS-126-30</strain>
    </source>
</reference>
<evidence type="ECO:0000256" key="2">
    <source>
        <dbReference type="SAM" id="MobiDB-lite"/>
    </source>
</evidence>
<evidence type="ECO:0000313" key="5">
    <source>
        <dbReference type="Proteomes" id="UP000245591"/>
    </source>
</evidence>
<evidence type="ECO:0000313" key="4">
    <source>
        <dbReference type="EMBL" id="PVZ97409.1"/>
    </source>
</evidence>
<feature type="coiled-coil region" evidence="1">
    <location>
        <begin position="46"/>
        <end position="104"/>
    </location>
</feature>
<evidence type="ECO:0000259" key="3">
    <source>
        <dbReference type="Pfam" id="PF12325"/>
    </source>
</evidence>
<feature type="compositionally biased region" description="Polar residues" evidence="2">
    <location>
        <begin position="20"/>
        <end position="29"/>
    </location>
</feature>
<keyword evidence="1" id="KW-0175">Coiled coil</keyword>
<feature type="non-terminal residue" evidence="4">
    <location>
        <position position="1"/>
    </location>
</feature>
<sequence length="310" mass="35713">VNFNDPGELSPKNTHKKNNSDIPNQDQFQTSFPEAPQLHLGTVQDNKQLNNQISTLKSQLQLLLEQKTRIDSELTTKNLKISLLESVQKEKQDIELKYRQLEKRYSTSLELLGERTEMITNQNIKSSYVLHFPSSSFLSFGTPPQLKYLRIKIKVINTIENKNQQAQTQTQTQPQKFFTTDQLNSIFCELLNHAQKEPQAPMDQDQENFIVERPRLADLHAYPALIEAIPSLEDYFFKSPLGEEKRRMASYSCPKNTATNYQPPILNESNPPPSLKKEDSLLQDFQAKLANLTRPIDMLIHNTISFKAIR</sequence>
<dbReference type="InterPro" id="IPR022091">
    <property type="entry name" value="TMF_TATA-bd"/>
</dbReference>
<organism evidence="4 5">
    <name type="scientific">Smittium angustum</name>
    <dbReference type="NCBI Taxonomy" id="133377"/>
    <lineage>
        <taxon>Eukaryota</taxon>
        <taxon>Fungi</taxon>
        <taxon>Fungi incertae sedis</taxon>
        <taxon>Zoopagomycota</taxon>
        <taxon>Kickxellomycotina</taxon>
        <taxon>Harpellomycetes</taxon>
        <taxon>Harpellales</taxon>
        <taxon>Legeriomycetaceae</taxon>
        <taxon>Smittium</taxon>
    </lineage>
</organism>
<gene>
    <name evidence="4" type="ORF">BB558_006628</name>
</gene>
<keyword evidence="5" id="KW-1185">Reference proteome</keyword>
<name>A0A2U1IX70_SMIAN</name>
<evidence type="ECO:0000256" key="1">
    <source>
        <dbReference type="SAM" id="Coils"/>
    </source>
</evidence>
<feature type="region of interest" description="Disordered" evidence="2">
    <location>
        <begin position="1"/>
        <end position="29"/>
    </location>
</feature>
<accession>A0A2U1IX70</accession>
<feature type="domain" description="TATA element modulatory factor 1 TATA binding" evidence="3">
    <location>
        <begin position="47"/>
        <end position="119"/>
    </location>
</feature>
<comment type="caution">
    <text evidence="4">The sequence shown here is derived from an EMBL/GenBank/DDBJ whole genome shotgun (WGS) entry which is preliminary data.</text>
</comment>
<dbReference type="Proteomes" id="UP000245591">
    <property type="component" value="Unassembled WGS sequence"/>
</dbReference>
<proteinExistence type="predicted"/>
<protein>
    <recommendedName>
        <fullName evidence="3">TATA element modulatory factor 1 TATA binding domain-containing protein</fullName>
    </recommendedName>
</protein>
<feature type="region of interest" description="Disordered" evidence="2">
    <location>
        <begin position="256"/>
        <end position="276"/>
    </location>
</feature>
<dbReference type="AlphaFoldDB" id="A0A2U1IX70"/>
<dbReference type="Pfam" id="PF12325">
    <property type="entry name" value="TMF_TATA_bd"/>
    <property type="match status" value="1"/>
</dbReference>
<dbReference type="EMBL" id="MBFU01000832">
    <property type="protein sequence ID" value="PVZ97409.1"/>
    <property type="molecule type" value="Genomic_DNA"/>
</dbReference>